<evidence type="ECO:0000256" key="4">
    <source>
        <dbReference type="ARBA" id="ARBA00022679"/>
    </source>
</evidence>
<proteinExistence type="inferred from homology"/>
<keyword evidence="5" id="KW-0777">Teichoic acid biosynthesis</keyword>
<evidence type="ECO:0000256" key="2">
    <source>
        <dbReference type="ARBA" id="ARBA00010488"/>
    </source>
</evidence>
<evidence type="ECO:0000256" key="6">
    <source>
        <dbReference type="ARBA" id="ARBA00023136"/>
    </source>
</evidence>
<dbReference type="InterPro" id="IPR043148">
    <property type="entry name" value="TagF_C"/>
</dbReference>
<dbReference type="Pfam" id="PF00535">
    <property type="entry name" value="Glycos_transf_2"/>
    <property type="match status" value="1"/>
</dbReference>
<organism evidence="8 9">
    <name type="scientific">Populibacterium corticicola</name>
    <dbReference type="NCBI Taxonomy" id="1812826"/>
    <lineage>
        <taxon>Bacteria</taxon>
        <taxon>Bacillati</taxon>
        <taxon>Actinomycetota</taxon>
        <taxon>Actinomycetes</taxon>
        <taxon>Micrococcales</taxon>
        <taxon>Jonesiaceae</taxon>
        <taxon>Populibacterium</taxon>
    </lineage>
</organism>
<evidence type="ECO:0000313" key="8">
    <source>
        <dbReference type="EMBL" id="MFD2839841.1"/>
    </source>
</evidence>
<protein>
    <submittedName>
        <fullName evidence="8">CDP-glycerol glycerophosphotransferase family protein</fullName>
    </submittedName>
</protein>
<evidence type="ECO:0000256" key="5">
    <source>
        <dbReference type="ARBA" id="ARBA00022944"/>
    </source>
</evidence>
<keyword evidence="6" id="KW-0472">Membrane</keyword>
<dbReference type="EMBL" id="JBHUOP010000002">
    <property type="protein sequence ID" value="MFD2839841.1"/>
    <property type="molecule type" value="Genomic_DNA"/>
</dbReference>
<dbReference type="Proteomes" id="UP001597391">
    <property type="component" value="Unassembled WGS sequence"/>
</dbReference>
<dbReference type="Pfam" id="PF04464">
    <property type="entry name" value="Glyphos_transf"/>
    <property type="match status" value="1"/>
</dbReference>
<dbReference type="InterPro" id="IPR051612">
    <property type="entry name" value="Teichoic_Acid_Biosynth"/>
</dbReference>
<dbReference type="InterPro" id="IPR029044">
    <property type="entry name" value="Nucleotide-diphossugar_trans"/>
</dbReference>
<name>A0ABW5XBM4_9MICO</name>
<gene>
    <name evidence="8" type="ORF">ACFSYH_04565</name>
</gene>
<dbReference type="PANTHER" id="PTHR37316">
    <property type="entry name" value="TEICHOIC ACID GLYCEROL-PHOSPHATE PRIMASE"/>
    <property type="match status" value="1"/>
</dbReference>
<dbReference type="SUPFAM" id="SSF53448">
    <property type="entry name" value="Nucleotide-diphospho-sugar transferases"/>
    <property type="match status" value="1"/>
</dbReference>
<dbReference type="PANTHER" id="PTHR37316:SF3">
    <property type="entry name" value="TEICHOIC ACID GLYCEROL-PHOSPHATE TRANSFERASE"/>
    <property type="match status" value="1"/>
</dbReference>
<evidence type="ECO:0000256" key="3">
    <source>
        <dbReference type="ARBA" id="ARBA00022475"/>
    </source>
</evidence>
<dbReference type="InterPro" id="IPR043149">
    <property type="entry name" value="TagF_N"/>
</dbReference>
<dbReference type="Gene3D" id="3.40.50.12580">
    <property type="match status" value="1"/>
</dbReference>
<keyword evidence="9" id="KW-1185">Reference proteome</keyword>
<sequence>MGTAKQTSASPTTTGHRALLSIVIPAFNIEEYIGEALSSLQQQSYSSFEAIVVDDGSTDSTRIIAEEFAQKDPRFKIIQTPNLGPGAARNSGIAAASGKYLTFFDGDDLIEPKGYENVIDTLEFTDSDFAVSSYQIFKEGKILPPGRWIRQAHSKNMLRQKLEDYPRILVNAVQWSKVYRKSFWDKAQLRYPEGVLYEDQLPSVLSYIKATSFDILEAPLVRWRRRATGTSIMQQSADPKNLEDRFNAAISVLEELIAHGHTSVAIERAFQYLANSTFTLQYINDGDKRYWEVLVDHLPKIWKMVPLKRLKNELNSRDKVLYHLILTDQYDLALRFFDEDGWDIHDSRPVLIDGQNYVKLPLFDEAPHKVPLWAYIPSPREVRPFVHIEQISLSADNKMELRGTAFFSNIPSNEIYPEVEVLFESQSAVGLTRFPAKQVGSEEATYRSSHRRETYQNTGFHTIIDLIDLSESLNTLANNRGKAFLDFAVRQGDYYAILPSVSATQQSSVSFSRTVEIDGMLFTIRFNSERLTIEPLRPAQVVSSIVVENDSLLLHFAGKMTSREKLYAVLSDDTEREISRALVQTNSHGTPVLAVFPRIDWGALQSNFIQFHVERSGKQFAMFAVQSVLTDQPVVRDLAFYRNAKGHLRAGASSHHRFVTSVTTREACEIVISFSTPLDRTFEIMLEGKTTQIKGVVTADGDASFTLENSPFDGFAPVSFARDAYWLRLKGPDGKNVRPLLHETAQTLIAQPFRLQRSTFDIRYDFGTDEARIRLHSTLGSQRSSAQTQNLRDQYKQSFPKIERRVYLQCMKGDQVSDTQLEMARYFQQNHPEYEVIWGLEDDLWPVPVHQGRVIIDSREYYDVIASAQILCFNHELAPYIENKPGQTIIQTYHGHPFKMMGEPRWEMLNFPKRKRQHGLDWRQTWDILLSPSPDATRMLTEAFPVRAKILEVGHPRNDSLVQHTDAVRTEVRTALGLKDDEYAVLYAPTWRDYSAESPWYSPMTNFVEPNWLASKLGPKVKVLLRGHPSHSRYSDERTRASQVIDVTDYPFVNDLIIASDLGVFDYSSIRFDYSVTKKPMVFFTPDEKEYFAYMPPLVPYNETTPGPVVENKDELVLAIREYINGKSPLTADYLSFIKRFNPMDDGKATHRFVEGILDHVRQRSND</sequence>
<comment type="subcellular location">
    <subcellularLocation>
        <location evidence="1">Cell membrane</location>
        <topology evidence="1">Peripheral membrane protein</topology>
    </subcellularLocation>
</comment>
<comment type="caution">
    <text evidence="8">The sequence shown here is derived from an EMBL/GenBank/DDBJ whole genome shotgun (WGS) entry which is preliminary data.</text>
</comment>
<dbReference type="InterPro" id="IPR001173">
    <property type="entry name" value="Glyco_trans_2-like"/>
</dbReference>
<evidence type="ECO:0000259" key="7">
    <source>
        <dbReference type="Pfam" id="PF00535"/>
    </source>
</evidence>
<comment type="similarity">
    <text evidence="2">Belongs to the CDP-glycerol glycerophosphotransferase family.</text>
</comment>
<evidence type="ECO:0000256" key="1">
    <source>
        <dbReference type="ARBA" id="ARBA00004202"/>
    </source>
</evidence>
<accession>A0ABW5XBM4</accession>
<evidence type="ECO:0000313" key="9">
    <source>
        <dbReference type="Proteomes" id="UP001597391"/>
    </source>
</evidence>
<dbReference type="Gene3D" id="3.40.50.11820">
    <property type="match status" value="1"/>
</dbReference>
<feature type="domain" description="Glycosyltransferase 2-like" evidence="7">
    <location>
        <begin position="21"/>
        <end position="166"/>
    </location>
</feature>
<dbReference type="SUPFAM" id="SSF53756">
    <property type="entry name" value="UDP-Glycosyltransferase/glycogen phosphorylase"/>
    <property type="match status" value="1"/>
</dbReference>
<keyword evidence="4" id="KW-0808">Transferase</keyword>
<dbReference type="InterPro" id="IPR007554">
    <property type="entry name" value="Glycerophosphate_synth"/>
</dbReference>
<dbReference type="Gene3D" id="3.90.550.10">
    <property type="entry name" value="Spore Coat Polysaccharide Biosynthesis Protein SpsA, Chain A"/>
    <property type="match status" value="1"/>
</dbReference>
<dbReference type="RefSeq" id="WP_377465410.1">
    <property type="nucleotide sequence ID" value="NZ_JBHUOP010000002.1"/>
</dbReference>
<reference evidence="9" key="1">
    <citation type="journal article" date="2019" name="Int. J. Syst. Evol. Microbiol.">
        <title>The Global Catalogue of Microorganisms (GCM) 10K type strain sequencing project: providing services to taxonomists for standard genome sequencing and annotation.</title>
        <authorList>
            <consortium name="The Broad Institute Genomics Platform"/>
            <consortium name="The Broad Institute Genome Sequencing Center for Infectious Disease"/>
            <person name="Wu L."/>
            <person name="Ma J."/>
        </authorList>
    </citation>
    <scope>NUCLEOTIDE SEQUENCE [LARGE SCALE GENOMIC DNA]</scope>
    <source>
        <strain evidence="9">KCTC 33576</strain>
    </source>
</reference>
<dbReference type="CDD" id="cd00761">
    <property type="entry name" value="Glyco_tranf_GTA_type"/>
    <property type="match status" value="1"/>
</dbReference>
<keyword evidence="3" id="KW-1003">Cell membrane</keyword>